<dbReference type="GO" id="GO:0006082">
    <property type="term" value="P:organic acid metabolic process"/>
    <property type="evidence" value="ECO:0007669"/>
    <property type="project" value="TreeGrafter"/>
</dbReference>
<dbReference type="PROSITE" id="PS00086">
    <property type="entry name" value="CYTOCHROME_P450"/>
    <property type="match status" value="1"/>
</dbReference>
<keyword evidence="16" id="KW-0443">Lipid metabolism</keyword>
<evidence type="ECO:0000256" key="7">
    <source>
        <dbReference type="ARBA" id="ARBA00022692"/>
    </source>
</evidence>
<keyword evidence="14 27" id="KW-0408">Iron</keyword>
<evidence type="ECO:0000256" key="11">
    <source>
        <dbReference type="ARBA" id="ARBA00022848"/>
    </source>
</evidence>
<comment type="similarity">
    <text evidence="5 28">Belongs to the cytochrome P450 family.</text>
</comment>
<evidence type="ECO:0000256" key="27">
    <source>
        <dbReference type="PIRSR" id="PIRSR602401-1"/>
    </source>
</evidence>
<feature type="binding site" description="axial binding residue" evidence="27">
    <location>
        <position position="505"/>
    </location>
    <ligand>
        <name>heme</name>
        <dbReference type="ChEBI" id="CHEBI:30413"/>
    </ligand>
    <ligandPart>
        <name>Fe</name>
        <dbReference type="ChEBI" id="CHEBI:18248"/>
    </ligandPart>
</feature>
<dbReference type="GO" id="GO:0005506">
    <property type="term" value="F:iron ion binding"/>
    <property type="evidence" value="ECO:0007669"/>
    <property type="project" value="InterPro"/>
</dbReference>
<dbReference type="AlphaFoldDB" id="A0A401S0S3"/>
<dbReference type="PANTHER" id="PTHR24300">
    <property type="entry name" value="CYTOCHROME P450 508A4-RELATED"/>
    <property type="match status" value="1"/>
</dbReference>
<evidence type="ECO:0000256" key="26">
    <source>
        <dbReference type="ARBA" id="ARBA00079181"/>
    </source>
</evidence>
<evidence type="ECO:0000256" key="17">
    <source>
        <dbReference type="ARBA" id="ARBA00023128"/>
    </source>
</evidence>
<name>A0A401S0S3_CHIPU</name>
<dbReference type="InterPro" id="IPR050182">
    <property type="entry name" value="Cytochrome_P450_fam2"/>
</dbReference>
<evidence type="ECO:0000256" key="24">
    <source>
        <dbReference type="ARBA" id="ARBA00066560"/>
    </source>
</evidence>
<keyword evidence="12" id="KW-1133">Transmembrane helix</keyword>
<evidence type="ECO:0000313" key="29">
    <source>
        <dbReference type="EMBL" id="GCC23975.1"/>
    </source>
</evidence>
<evidence type="ECO:0000256" key="2">
    <source>
        <dbReference type="ARBA" id="ARBA00004154"/>
    </source>
</evidence>
<evidence type="ECO:0000256" key="22">
    <source>
        <dbReference type="ARBA" id="ARBA00052378"/>
    </source>
</evidence>
<protein>
    <recommendedName>
        <fullName evidence="25">Cytochrome P450 2U1</fullName>
        <ecNumber evidence="24">1.14.14.80</ecNumber>
    </recommendedName>
    <alternativeName>
        <fullName evidence="26">Long-chain fatty acid omega-monooxygenase</fullName>
    </alternativeName>
</protein>
<keyword evidence="6 27" id="KW-0349">Heme</keyword>
<dbReference type="GO" id="GO:0020037">
    <property type="term" value="F:heme binding"/>
    <property type="evidence" value="ECO:0007669"/>
    <property type="project" value="InterPro"/>
</dbReference>
<evidence type="ECO:0000256" key="4">
    <source>
        <dbReference type="ARBA" id="ARBA00004477"/>
    </source>
</evidence>
<evidence type="ECO:0000256" key="1">
    <source>
        <dbReference type="ARBA" id="ARBA00001971"/>
    </source>
</evidence>
<keyword evidence="15 28" id="KW-0503">Monooxygenase</keyword>
<proteinExistence type="inferred from homology"/>
<evidence type="ECO:0000256" key="3">
    <source>
        <dbReference type="ARBA" id="ARBA00004448"/>
    </source>
</evidence>
<dbReference type="GO" id="GO:0006629">
    <property type="term" value="P:lipid metabolic process"/>
    <property type="evidence" value="ECO:0007669"/>
    <property type="project" value="UniProtKB-KW"/>
</dbReference>
<keyword evidence="17" id="KW-0496">Mitochondrion</keyword>
<keyword evidence="7" id="KW-0812">Transmembrane</keyword>
<comment type="catalytic activity">
    <reaction evidence="22">
        <text>an omega-methyl-long-chain fatty acid + reduced [NADPH--hemoprotein reductase] + O2 = an omega-hydroxy-long-chain fatty acid + oxidized [NADPH--hemoprotein reductase] + H2O + H(+)</text>
        <dbReference type="Rhea" id="RHEA:56748"/>
        <dbReference type="Rhea" id="RHEA-COMP:11964"/>
        <dbReference type="Rhea" id="RHEA-COMP:11965"/>
        <dbReference type="ChEBI" id="CHEBI:15377"/>
        <dbReference type="ChEBI" id="CHEBI:15378"/>
        <dbReference type="ChEBI" id="CHEBI:15379"/>
        <dbReference type="ChEBI" id="CHEBI:57618"/>
        <dbReference type="ChEBI" id="CHEBI:58210"/>
        <dbReference type="ChEBI" id="CHEBI:140991"/>
        <dbReference type="ChEBI" id="CHEBI:140992"/>
        <dbReference type="EC" id="1.14.14.80"/>
    </reaction>
    <physiologicalReaction direction="left-to-right" evidence="22">
        <dbReference type="Rhea" id="RHEA:56749"/>
    </physiologicalReaction>
</comment>
<dbReference type="PRINTS" id="PR00463">
    <property type="entry name" value="EP450I"/>
</dbReference>
<comment type="caution">
    <text evidence="29">The sequence shown here is derived from an EMBL/GenBank/DDBJ whole genome shotgun (WGS) entry which is preliminary data.</text>
</comment>
<dbReference type="Gene3D" id="1.10.630.10">
    <property type="entry name" value="Cytochrome P450"/>
    <property type="match status" value="1"/>
</dbReference>
<evidence type="ECO:0000313" key="30">
    <source>
        <dbReference type="Proteomes" id="UP000287033"/>
    </source>
</evidence>
<dbReference type="PANTHER" id="PTHR24300:SF397">
    <property type="entry name" value="CYTOCHROME P450 2U1"/>
    <property type="match status" value="1"/>
</dbReference>
<dbReference type="EC" id="1.14.14.80" evidence="24"/>
<evidence type="ECO:0000256" key="15">
    <source>
        <dbReference type="ARBA" id="ARBA00023033"/>
    </source>
</evidence>
<gene>
    <name evidence="29" type="ORF">chiPu_0002373</name>
</gene>
<dbReference type="Proteomes" id="UP000287033">
    <property type="component" value="Unassembled WGS sequence"/>
</dbReference>
<feature type="non-terminal residue" evidence="29">
    <location>
        <position position="1"/>
    </location>
</feature>
<evidence type="ECO:0000256" key="23">
    <source>
        <dbReference type="ARBA" id="ARBA00058812"/>
    </source>
</evidence>
<dbReference type="SUPFAM" id="SSF48264">
    <property type="entry name" value="Cytochrome P450"/>
    <property type="match status" value="1"/>
</dbReference>
<evidence type="ECO:0000256" key="20">
    <source>
        <dbReference type="ARBA" id="ARBA00051320"/>
    </source>
</evidence>
<accession>A0A401S0S3</accession>
<evidence type="ECO:0000256" key="18">
    <source>
        <dbReference type="ARBA" id="ARBA00023136"/>
    </source>
</evidence>
<dbReference type="InterPro" id="IPR001128">
    <property type="entry name" value="Cyt_P450"/>
</dbReference>
<dbReference type="STRING" id="137246.A0A401S0S3"/>
<evidence type="ECO:0000256" key="6">
    <source>
        <dbReference type="ARBA" id="ARBA00022617"/>
    </source>
</evidence>
<dbReference type="InterPro" id="IPR008069">
    <property type="entry name" value="Cyt_P450_E_grp-I_CYP2D-like"/>
</dbReference>
<dbReference type="OrthoDB" id="1844152at2759"/>
<evidence type="ECO:0000256" key="8">
    <source>
        <dbReference type="ARBA" id="ARBA00022723"/>
    </source>
</evidence>
<evidence type="ECO:0000256" key="12">
    <source>
        <dbReference type="ARBA" id="ARBA00022989"/>
    </source>
</evidence>
<dbReference type="PRINTS" id="PR01686">
    <property type="entry name" value="EP450ICYP2D"/>
</dbReference>
<evidence type="ECO:0000256" key="21">
    <source>
        <dbReference type="ARBA" id="ARBA00052159"/>
    </source>
</evidence>
<evidence type="ECO:0000256" key="9">
    <source>
        <dbReference type="ARBA" id="ARBA00022792"/>
    </source>
</evidence>
<evidence type="ECO:0000256" key="19">
    <source>
        <dbReference type="ARBA" id="ARBA00049206"/>
    </source>
</evidence>
<dbReference type="GO" id="GO:0102033">
    <property type="term" value="F:long-chain fatty acid omega-hydroxylase activity"/>
    <property type="evidence" value="ECO:0007669"/>
    <property type="project" value="UniProtKB-EC"/>
</dbReference>
<sequence>PLPGDGDKMAAGPRREAARFTGAGQCPGFGQTHGAGHYPGFGQTPGAGQCPGLGQTPGAGRYMTPVLLGFAVLLLSRYLLKRRVRERCKLPPGPTCWPLIGSLLSLARRPGSRSRLPPHLYLTALGKTYGEICRLYLGRRLMIILNGFQVVRDALQHNAEVFSDRPTIPLITIITKRKGIVFAPYGLVWKQQRKFSLSTLRHFGFGKLDLEPKIIEELQFVKSEFSNAIGTAFSPSHVIHNAVSNIICSMCFGKRFDYDDEEFRTMLNLIVRGMKLASNSSAMLINVIPLLQYLPLGSFKEVAQTVKDVTAFLKNIIDQHRKTMDPENPRDFVDFYLKEIDYQRHKKQNTSFSEDYLFYIIGDLFVAGTDTTSNTLLWAILFMAAHPEIQERVHKEISTVIGESRPPSLKDKLHMPFTEATIMEIQRMTTVVPLAIPHMASETVDFKDYTIPKGSMVVANLWSVHRDPSMWEHPDEFNPSRFLSADGNIVKNEAFMPFGIGKRICMGEQMAKMELFLIFSTLLQSFCFKLPEGTDAPNMAGQFGLTLSPHPFKIIPVMR</sequence>
<dbReference type="EMBL" id="BEZZ01000044">
    <property type="protein sequence ID" value="GCC23975.1"/>
    <property type="molecule type" value="Genomic_DNA"/>
</dbReference>
<dbReference type="InterPro" id="IPR036396">
    <property type="entry name" value="Cyt_P450_sf"/>
</dbReference>
<dbReference type="Pfam" id="PF00067">
    <property type="entry name" value="p450"/>
    <property type="match status" value="1"/>
</dbReference>
<keyword evidence="18" id="KW-0472">Membrane</keyword>
<dbReference type="PRINTS" id="PR00385">
    <property type="entry name" value="P450"/>
</dbReference>
<keyword evidence="8 27" id="KW-0479">Metal-binding</keyword>
<dbReference type="GO" id="GO:0005789">
    <property type="term" value="C:endoplasmic reticulum membrane"/>
    <property type="evidence" value="ECO:0007669"/>
    <property type="project" value="UniProtKB-SubCell"/>
</dbReference>
<comment type="catalytic activity">
    <reaction evidence="19">
        <text>(5Z,8Z,11Z,14Z)-eicosatetraenoate + reduced [NADPH--hemoprotein reductase] + O2 = 19-hydroxy-(5Z,8Z,11Z,14Z)-eicosatetraenoate + oxidized [NADPH--hemoprotein reductase] + H2O + H(+)</text>
        <dbReference type="Rhea" id="RHEA:39759"/>
        <dbReference type="Rhea" id="RHEA-COMP:11964"/>
        <dbReference type="Rhea" id="RHEA-COMP:11965"/>
        <dbReference type="ChEBI" id="CHEBI:15377"/>
        <dbReference type="ChEBI" id="CHEBI:15378"/>
        <dbReference type="ChEBI" id="CHEBI:15379"/>
        <dbReference type="ChEBI" id="CHEBI:32395"/>
        <dbReference type="ChEBI" id="CHEBI:57618"/>
        <dbReference type="ChEBI" id="CHEBI:58210"/>
        <dbReference type="ChEBI" id="CHEBI:76627"/>
    </reaction>
    <physiologicalReaction direction="left-to-right" evidence="19">
        <dbReference type="Rhea" id="RHEA:39760"/>
    </physiologicalReaction>
</comment>
<evidence type="ECO:0000256" key="10">
    <source>
        <dbReference type="ARBA" id="ARBA00022824"/>
    </source>
</evidence>
<dbReference type="OMA" id="EPCIQQG"/>
<comment type="catalytic activity">
    <reaction evidence="20">
        <text>(5Z,8Z,11Z,14Z)-eicosatetraenoate + reduced [NADPH--hemoprotein reductase] + O2 = 20-hydroxy-(5Z,8Z,11Z,14Z)-eicosatetraenoate + oxidized [NADPH--hemoprotein reductase] + H2O + H(+)</text>
        <dbReference type="Rhea" id="RHEA:39755"/>
        <dbReference type="Rhea" id="RHEA-COMP:11964"/>
        <dbReference type="Rhea" id="RHEA-COMP:11965"/>
        <dbReference type="ChEBI" id="CHEBI:15377"/>
        <dbReference type="ChEBI" id="CHEBI:15378"/>
        <dbReference type="ChEBI" id="CHEBI:15379"/>
        <dbReference type="ChEBI" id="CHEBI:32395"/>
        <dbReference type="ChEBI" id="CHEBI:57618"/>
        <dbReference type="ChEBI" id="CHEBI:58210"/>
        <dbReference type="ChEBI" id="CHEBI:76624"/>
    </reaction>
    <physiologicalReaction direction="left-to-right" evidence="20">
        <dbReference type="Rhea" id="RHEA:39756"/>
    </physiologicalReaction>
</comment>
<evidence type="ECO:0000256" key="16">
    <source>
        <dbReference type="ARBA" id="ARBA00023098"/>
    </source>
</evidence>
<dbReference type="GO" id="GO:0008395">
    <property type="term" value="F:steroid hydroxylase activity"/>
    <property type="evidence" value="ECO:0007669"/>
    <property type="project" value="TreeGrafter"/>
</dbReference>
<organism evidence="29 30">
    <name type="scientific">Chiloscyllium punctatum</name>
    <name type="common">Brownbanded bambooshark</name>
    <name type="synonym">Hemiscyllium punctatum</name>
    <dbReference type="NCBI Taxonomy" id="137246"/>
    <lineage>
        <taxon>Eukaryota</taxon>
        <taxon>Metazoa</taxon>
        <taxon>Chordata</taxon>
        <taxon>Craniata</taxon>
        <taxon>Vertebrata</taxon>
        <taxon>Chondrichthyes</taxon>
        <taxon>Elasmobranchii</taxon>
        <taxon>Galeomorphii</taxon>
        <taxon>Galeoidea</taxon>
        <taxon>Orectolobiformes</taxon>
        <taxon>Hemiscylliidae</taxon>
        <taxon>Chiloscyllium</taxon>
    </lineage>
</organism>
<evidence type="ECO:0000256" key="5">
    <source>
        <dbReference type="ARBA" id="ARBA00010617"/>
    </source>
</evidence>
<keyword evidence="30" id="KW-1185">Reference proteome</keyword>
<reference evidence="29 30" key="1">
    <citation type="journal article" date="2018" name="Nat. Ecol. Evol.">
        <title>Shark genomes provide insights into elasmobranch evolution and the origin of vertebrates.</title>
        <authorList>
            <person name="Hara Y"/>
            <person name="Yamaguchi K"/>
            <person name="Onimaru K"/>
            <person name="Kadota M"/>
            <person name="Koyanagi M"/>
            <person name="Keeley SD"/>
            <person name="Tatsumi K"/>
            <person name="Tanaka K"/>
            <person name="Motone F"/>
            <person name="Kageyama Y"/>
            <person name="Nozu R"/>
            <person name="Adachi N"/>
            <person name="Nishimura O"/>
            <person name="Nakagawa R"/>
            <person name="Tanegashima C"/>
            <person name="Kiyatake I"/>
            <person name="Matsumoto R"/>
            <person name="Murakumo K"/>
            <person name="Nishida K"/>
            <person name="Terakita A"/>
            <person name="Kuratani S"/>
            <person name="Sato K"/>
            <person name="Hyodo S Kuraku.S."/>
        </authorList>
    </citation>
    <scope>NUCLEOTIDE SEQUENCE [LARGE SCALE GENOMIC DNA]</scope>
</reference>
<comment type="subcellular location">
    <subcellularLocation>
        <location evidence="4">Endoplasmic reticulum membrane</location>
        <topology evidence="4">Multi-pass membrane protein</topology>
    </subcellularLocation>
    <subcellularLocation>
        <location evidence="2">Microsome membrane</location>
        <topology evidence="2">Multi-pass membrane protein</topology>
    </subcellularLocation>
    <subcellularLocation>
        <location evidence="3">Mitochondrion inner membrane</location>
        <topology evidence="3">Multi-pass membrane protein</topology>
    </subcellularLocation>
</comment>
<comment type="catalytic activity">
    <reaction evidence="21">
        <text>N-[(5Z,8Z,11Z,14Z)-eicosatetraenoyl]-serotonin + reduced [NADPH--hemoprotein reductase] + O2 = 2-oxo-N-[(5Z,8Z,11Z,14Z)-eicosatetraenoyl]-serotonin + oxidized [NADPH--hemoprotein reductase] + H2O + H(+)</text>
        <dbReference type="Rhea" id="RHEA:50296"/>
        <dbReference type="Rhea" id="RHEA-COMP:11964"/>
        <dbReference type="Rhea" id="RHEA-COMP:11965"/>
        <dbReference type="ChEBI" id="CHEBI:15377"/>
        <dbReference type="ChEBI" id="CHEBI:15378"/>
        <dbReference type="ChEBI" id="CHEBI:15379"/>
        <dbReference type="ChEBI" id="CHEBI:57618"/>
        <dbReference type="ChEBI" id="CHEBI:58210"/>
        <dbReference type="ChEBI" id="CHEBI:132255"/>
        <dbReference type="ChEBI" id="CHEBI:132256"/>
    </reaction>
    <physiologicalReaction direction="left-to-right" evidence="21">
        <dbReference type="Rhea" id="RHEA:50297"/>
    </physiologicalReaction>
</comment>
<dbReference type="GO" id="GO:0006805">
    <property type="term" value="P:xenobiotic metabolic process"/>
    <property type="evidence" value="ECO:0007669"/>
    <property type="project" value="TreeGrafter"/>
</dbReference>
<dbReference type="FunFam" id="1.10.630.10:FF:000017">
    <property type="entry name" value="cytochrome P450 2U1 isoform X1"/>
    <property type="match status" value="1"/>
</dbReference>
<dbReference type="GO" id="GO:0005743">
    <property type="term" value="C:mitochondrial inner membrane"/>
    <property type="evidence" value="ECO:0007669"/>
    <property type="project" value="UniProtKB-SubCell"/>
</dbReference>
<evidence type="ECO:0000256" key="14">
    <source>
        <dbReference type="ARBA" id="ARBA00023004"/>
    </source>
</evidence>
<evidence type="ECO:0000256" key="13">
    <source>
        <dbReference type="ARBA" id="ARBA00023002"/>
    </source>
</evidence>
<keyword evidence="13 28" id="KW-0560">Oxidoreductase</keyword>
<keyword evidence="10" id="KW-0256">Endoplasmic reticulum</keyword>
<keyword evidence="11" id="KW-0492">Microsome</keyword>
<comment type="function">
    <text evidence="23">A cytochrome P450 monooxygenase involved in the metabolism of arachidonic acid and its conjugates. Mechanistically, uses molecular oxygen inserting one oxygen atom into a substrate, and reducing the second into a water molecule, with two electrons provided by NADPH via cytochrome P450 reductase (CPR; NADPH-ferrihemoprotein reductase). Acts as an omega and omega-1 hydroxylase for arachidonic acid and possibly for other long chain fatty acids. May modulate the arachidonic acid signaling pathway and play a role in other fatty acid signaling processes. May down-regulate the biological activities of N-arachidonoyl-serotonin, an endocannabinoid that has anti-nociceptive effects through inhibition of fatty acid amide hydrolase FAAH, TRPV1 receptor and T-type calcium channels. Catalyzes C-2 oxidation of the indole ring of N-arachidonoyl-serotonin forming a less active product 2-oxo-N-arachidonoyl-serotonin.</text>
</comment>
<dbReference type="InterPro" id="IPR002401">
    <property type="entry name" value="Cyt_P450_E_grp-I"/>
</dbReference>
<comment type="cofactor">
    <cofactor evidence="1 27">
        <name>heme</name>
        <dbReference type="ChEBI" id="CHEBI:30413"/>
    </cofactor>
</comment>
<evidence type="ECO:0000256" key="28">
    <source>
        <dbReference type="RuleBase" id="RU000461"/>
    </source>
</evidence>
<evidence type="ECO:0000256" key="25">
    <source>
        <dbReference type="ARBA" id="ARBA00067282"/>
    </source>
</evidence>
<keyword evidence="9" id="KW-0999">Mitochondrion inner membrane</keyword>
<dbReference type="InterPro" id="IPR017972">
    <property type="entry name" value="Cyt_P450_CS"/>
</dbReference>